<name>A0A1T5P1P2_9BACT</name>
<sequence length="479" mass="53934">MQPIKRIFPLLLLTILFLSMVSCSKYLDVQPEDKFLENQVYGSQTSIRNVINGIYLNLAKPAVYGRELTATTLDVLAQYYNCAATSHPFYTTFGYKYTDATAMSHTTAIWNNAYTAILNINLFIHNVDSTNNVLSAEEKNLLLGEAYGLRAFVAFDLLRLFGPVYATDSTKTSIPYPVTPESKIEALLPANTVITNVLADLSTAATLLEKDPVRTAGIKAPDTMADKFFSLRNRRMNYYAVKTLQARALLYRRDNTGAAATATAVINEATPWFPWSPSSLSAPGIVNPDRIFSSEVIFGLENADMYATQTSWFAASLNTSLLAPLPQRLTAIYEDYNNDYRYRINFDVDRTSVRTDKTFFKYADIQNKNLLYRKLQPLVRLTELYYIAIEGETDDSRASTLLNTVRYNRGLPPVTISGDKRNQLTKEYQKEFWGEGQLFFYYKRINLPVISSGSSANATIAMTPAKYVVPLPLSETTFR</sequence>
<dbReference type="Gene3D" id="1.25.40.390">
    <property type="match status" value="1"/>
</dbReference>
<dbReference type="AlphaFoldDB" id="A0A1T5P1P2"/>
<proteinExistence type="predicted"/>
<dbReference type="InterPro" id="IPR011990">
    <property type="entry name" value="TPR-like_helical_dom_sf"/>
</dbReference>
<evidence type="ECO:0000313" key="2">
    <source>
        <dbReference type="EMBL" id="SKD06268.1"/>
    </source>
</evidence>
<reference evidence="2 3" key="1">
    <citation type="submission" date="2017-02" db="EMBL/GenBank/DDBJ databases">
        <authorList>
            <person name="Peterson S.W."/>
        </authorList>
    </citation>
    <scope>NUCLEOTIDE SEQUENCE [LARGE SCALE GENOMIC DNA]</scope>
    <source>
        <strain evidence="2 3">DSM 18108</strain>
    </source>
</reference>
<dbReference type="InterPro" id="IPR033985">
    <property type="entry name" value="SusD-like_N"/>
</dbReference>
<keyword evidence="3" id="KW-1185">Reference proteome</keyword>
<accession>A0A1T5P1P2</accession>
<evidence type="ECO:0000313" key="3">
    <source>
        <dbReference type="Proteomes" id="UP000190166"/>
    </source>
</evidence>
<protein>
    <submittedName>
        <fullName evidence="2">Starch-binding associating with outer membrane</fullName>
    </submittedName>
</protein>
<dbReference type="EMBL" id="FUZZ01000002">
    <property type="protein sequence ID" value="SKD06268.1"/>
    <property type="molecule type" value="Genomic_DNA"/>
</dbReference>
<dbReference type="GO" id="GO:0009279">
    <property type="term" value="C:cell outer membrane"/>
    <property type="evidence" value="ECO:0007669"/>
    <property type="project" value="UniProtKB-SubCell"/>
</dbReference>
<feature type="domain" description="SusD-like N-terminal" evidence="1">
    <location>
        <begin position="25"/>
        <end position="212"/>
    </location>
</feature>
<dbReference type="Proteomes" id="UP000190166">
    <property type="component" value="Unassembled WGS sequence"/>
</dbReference>
<organism evidence="2 3">
    <name type="scientific">Chitinophaga ginsengisegetis</name>
    <dbReference type="NCBI Taxonomy" id="393003"/>
    <lineage>
        <taxon>Bacteria</taxon>
        <taxon>Pseudomonadati</taxon>
        <taxon>Bacteroidota</taxon>
        <taxon>Chitinophagia</taxon>
        <taxon>Chitinophagales</taxon>
        <taxon>Chitinophagaceae</taxon>
        <taxon>Chitinophaga</taxon>
    </lineage>
</organism>
<dbReference type="PROSITE" id="PS51257">
    <property type="entry name" value="PROKAR_LIPOPROTEIN"/>
    <property type="match status" value="1"/>
</dbReference>
<dbReference type="Pfam" id="PF14322">
    <property type="entry name" value="SusD-like_3"/>
    <property type="match status" value="1"/>
</dbReference>
<gene>
    <name evidence="2" type="ORF">SAMN05660461_3367</name>
</gene>
<evidence type="ECO:0000259" key="1">
    <source>
        <dbReference type="Pfam" id="PF14322"/>
    </source>
</evidence>
<dbReference type="RefSeq" id="WP_079470649.1">
    <property type="nucleotide sequence ID" value="NZ_FUZZ01000002.1"/>
</dbReference>
<dbReference type="SUPFAM" id="SSF48452">
    <property type="entry name" value="TPR-like"/>
    <property type="match status" value="1"/>
</dbReference>
<dbReference type="STRING" id="393003.SAMN05660461_3367"/>